<organism evidence="2 3">
    <name type="scientific">Bacillus cereus</name>
    <dbReference type="NCBI Taxonomy" id="1396"/>
    <lineage>
        <taxon>Bacteria</taxon>
        <taxon>Bacillati</taxon>
        <taxon>Bacillota</taxon>
        <taxon>Bacilli</taxon>
        <taxon>Bacillales</taxon>
        <taxon>Bacillaceae</taxon>
        <taxon>Bacillus</taxon>
        <taxon>Bacillus cereus group</taxon>
    </lineage>
</organism>
<comment type="caution">
    <text evidence="2">The sequence shown here is derived from an EMBL/GenBank/DDBJ whole genome shotgun (WGS) entry which is preliminary data.</text>
</comment>
<accession>A0A9X0SLX3</accession>
<dbReference type="InterPro" id="IPR011114">
    <property type="entry name" value="RuvA_C"/>
</dbReference>
<dbReference type="GO" id="GO:0006310">
    <property type="term" value="P:DNA recombination"/>
    <property type="evidence" value="ECO:0007669"/>
    <property type="project" value="InterPro"/>
</dbReference>
<dbReference type="Proteomes" id="UP000075476">
    <property type="component" value="Unassembled WGS sequence"/>
</dbReference>
<gene>
    <name evidence="2" type="ORF">AT268_34305</name>
</gene>
<dbReference type="GO" id="GO:0005524">
    <property type="term" value="F:ATP binding"/>
    <property type="evidence" value="ECO:0007669"/>
    <property type="project" value="InterPro"/>
</dbReference>
<sequence length="552" mass="63863">MSKNPDMVQLENGTYALLASYKEQQLVEYQGNPLIEALPPILSYEEAFDQLSFFPEYHEKEKNLSEHHRYHALLRLTRFFQPIGQTLDLERRFSRFLRYGYVNRNPLQKQHIQALNELHQKLVKKEELGLSPDIRATASSFTLMGFSGVGKSTAIERVLSLYPQLIVHQYPINTIQIVWLKLNCPHDGSLKSLCQNFFEKIDTLIGTNYLHKYGKSHISVSSMVTRMGQIARLHCVGAVIIDEIQHLLSTKGDASEKMMNFFVTLINEIGIPVMMIGTMRARAILQKDFRQARRGSGQGDMIWQQMDNSEDWEVLLTSIWDYQWTKEYVELNQELIKLIYEESQGIIDIAIKIFILAQGRAIETSAEKISIELIKKVVKEDLKLVQPMLKALKSGVESEIAKYEDIIALDIKEYMLNKIPVIDMRARIQAQKEKIKKDSEANESSKLEKLILSLINLDVNEKHAEKIAKRVLNKLPNLTIAELMKEALKYINERETDKRKKNNKALNMNMNMLQLLINKGKKTKQSAYEALYDNGYIKKPLEESFYEEERLC</sequence>
<proteinExistence type="predicted"/>
<dbReference type="GO" id="GO:0009378">
    <property type="term" value="F:four-way junction helicase activity"/>
    <property type="evidence" value="ECO:0007669"/>
    <property type="project" value="InterPro"/>
</dbReference>
<evidence type="ECO:0000259" key="1">
    <source>
        <dbReference type="Pfam" id="PF13401"/>
    </source>
</evidence>
<dbReference type="Gene3D" id="3.40.50.300">
    <property type="entry name" value="P-loop containing nucleotide triphosphate hydrolases"/>
    <property type="match status" value="1"/>
</dbReference>
<protein>
    <submittedName>
        <fullName evidence="2">Transposase</fullName>
    </submittedName>
</protein>
<dbReference type="AlphaFoldDB" id="A0A9X0SLX3"/>
<dbReference type="SUPFAM" id="SSF52540">
    <property type="entry name" value="P-loop containing nucleoside triphosphate hydrolases"/>
    <property type="match status" value="1"/>
</dbReference>
<feature type="domain" description="ORC1/DEAH AAA+ ATPase" evidence="1">
    <location>
        <begin position="137"/>
        <end position="285"/>
    </location>
</feature>
<dbReference type="InterPro" id="IPR049945">
    <property type="entry name" value="AAA_22"/>
</dbReference>
<dbReference type="InterPro" id="IPR027417">
    <property type="entry name" value="P-loop_NTPase"/>
</dbReference>
<dbReference type="EMBL" id="LOMO01000135">
    <property type="protein sequence ID" value="KXY36155.1"/>
    <property type="molecule type" value="Genomic_DNA"/>
</dbReference>
<dbReference type="GO" id="GO:0009379">
    <property type="term" value="C:Holliday junction helicase complex"/>
    <property type="evidence" value="ECO:0007669"/>
    <property type="project" value="InterPro"/>
</dbReference>
<dbReference type="CDD" id="cd14332">
    <property type="entry name" value="UBA_RuvA_C"/>
    <property type="match status" value="1"/>
</dbReference>
<dbReference type="GO" id="GO:0006281">
    <property type="term" value="P:DNA repair"/>
    <property type="evidence" value="ECO:0007669"/>
    <property type="project" value="InterPro"/>
</dbReference>
<dbReference type="RefSeq" id="WP_061663582.1">
    <property type="nucleotide sequence ID" value="NZ_LOMO01000135.1"/>
</dbReference>
<evidence type="ECO:0000313" key="2">
    <source>
        <dbReference type="EMBL" id="KXY36155.1"/>
    </source>
</evidence>
<evidence type="ECO:0000313" key="3">
    <source>
        <dbReference type="Proteomes" id="UP000075476"/>
    </source>
</evidence>
<reference evidence="2 3" key="1">
    <citation type="submission" date="2015-12" db="EMBL/GenBank/DDBJ databases">
        <title>Bacillus cereus Group isolate.</title>
        <authorList>
            <person name="Kovac J."/>
        </authorList>
    </citation>
    <scope>NUCLEOTIDE SEQUENCE [LARGE SCALE GENOMIC DNA]</scope>
    <source>
        <strain evidence="2 3">FSL K6-0073</strain>
    </source>
</reference>
<dbReference type="GO" id="GO:0016887">
    <property type="term" value="F:ATP hydrolysis activity"/>
    <property type="evidence" value="ECO:0007669"/>
    <property type="project" value="InterPro"/>
</dbReference>
<name>A0A9X0SLX3_BACCE</name>
<dbReference type="Pfam" id="PF13401">
    <property type="entry name" value="AAA_22"/>
    <property type="match status" value="1"/>
</dbReference>